<dbReference type="GO" id="GO:0000160">
    <property type="term" value="P:phosphorelay signal transduction system"/>
    <property type="evidence" value="ECO:0007669"/>
    <property type="project" value="InterPro"/>
</dbReference>
<dbReference type="InterPro" id="IPR011006">
    <property type="entry name" value="CheY-like_superfamily"/>
</dbReference>
<dbReference type="GO" id="GO:0043565">
    <property type="term" value="F:sequence-specific DNA binding"/>
    <property type="evidence" value="ECO:0007669"/>
    <property type="project" value="InterPro"/>
</dbReference>
<keyword evidence="2 7" id="KW-0238">DNA-binding</keyword>
<sequence>MNENPYKLMVVDDERMIVNGLVQLIEDHFLDAVEVRKAYSGSEALAALHKYPVDILMTDIHMPAMTGLELQKEVKDRWPKCQMIFLTGFNDFEYVQEAIRNESTDYILKTEDDTVILDAIQKAITRLNNQFQAEAFLANAQMKMKQVQPILQKEFLWRILNEHEYTEVEQLQNQLTDLEIPLCADQPVLLVLTRIDDWGNKSSTNDRLLMQYAISNIVSEYMGSMTTHYSLTYDNHKFIWLIQVKQGDQSKIITNQSIPSYVYQNLEAIMTTCKQYLGVTLSMLAANHVVSWSMSASKFLELQRILNIQFATKQEFILLEPEEYIPIPLPTTSIQIQLSKIPMLGTYLETGQREPYFTLFVSLIKLVQDNSKEQQGIQLHLYYTIVSIYIAYLYQSGILHELSHRIDIQTLTHFEGHPTFESAVHYLQQTAEVIFSHKKEDIAERDREVVRKIKQYIKQNLAGDLSLTRIASLVGFNRSYLSRLYKQMTGKGLSEYIFEVRIHHAKTLLRQPQLKIHEISDLLGFESPAYFTRFFKKATNLTPTEYRELDH</sequence>
<dbReference type="Gene3D" id="3.40.50.2300">
    <property type="match status" value="1"/>
</dbReference>
<dbReference type="PRINTS" id="PR00032">
    <property type="entry name" value="HTHARAC"/>
</dbReference>
<keyword evidence="8" id="KW-1185">Reference proteome</keyword>
<dbReference type="SUPFAM" id="SSF52172">
    <property type="entry name" value="CheY-like"/>
    <property type="match status" value="1"/>
</dbReference>
<feature type="domain" description="Response regulatory" evidence="6">
    <location>
        <begin position="7"/>
        <end position="124"/>
    </location>
</feature>
<dbReference type="CDD" id="cd17536">
    <property type="entry name" value="REC_YesN-like"/>
    <property type="match status" value="1"/>
</dbReference>
<dbReference type="PANTHER" id="PTHR43280">
    <property type="entry name" value="ARAC-FAMILY TRANSCRIPTIONAL REGULATOR"/>
    <property type="match status" value="1"/>
</dbReference>
<keyword evidence="1" id="KW-0805">Transcription regulation</keyword>
<evidence type="ECO:0000259" key="5">
    <source>
        <dbReference type="PROSITE" id="PS01124"/>
    </source>
</evidence>
<dbReference type="AlphaFoldDB" id="A0A2R5EJD9"/>
<organism evidence="7 8">
    <name type="scientific">Paenibacillus agaridevorans</name>
    <dbReference type="NCBI Taxonomy" id="171404"/>
    <lineage>
        <taxon>Bacteria</taxon>
        <taxon>Bacillati</taxon>
        <taxon>Bacillota</taxon>
        <taxon>Bacilli</taxon>
        <taxon>Bacillales</taxon>
        <taxon>Paenibacillaceae</taxon>
        <taxon>Paenibacillus</taxon>
    </lineage>
</organism>
<comment type="caution">
    <text evidence="7">The sequence shown here is derived from an EMBL/GenBank/DDBJ whole genome shotgun (WGS) entry which is preliminary data.</text>
</comment>
<name>A0A2R5EJD9_9BACL</name>
<evidence type="ECO:0000259" key="6">
    <source>
        <dbReference type="PROSITE" id="PS50110"/>
    </source>
</evidence>
<reference evidence="7 8" key="1">
    <citation type="submission" date="2017-08" db="EMBL/GenBank/DDBJ databases">
        <title>Substantial Increase in Enzyme Production by Combined Drug-Resistance Mutations in Paenibacillus agaridevorans.</title>
        <authorList>
            <person name="Tanaka Y."/>
            <person name="Funane K."/>
            <person name="Hosaka T."/>
            <person name="Shiwa Y."/>
            <person name="Fujita N."/>
            <person name="Miyazaki T."/>
            <person name="Yoshikawa H."/>
            <person name="Murakami K."/>
            <person name="Kasahara K."/>
            <person name="Inaoka T."/>
            <person name="Hiraga Y."/>
            <person name="Ochi K."/>
        </authorList>
    </citation>
    <scope>NUCLEOTIDE SEQUENCE [LARGE SCALE GENOMIC DNA]</scope>
    <source>
        <strain evidence="7 8">T-3040</strain>
    </source>
</reference>
<dbReference type="InterPro" id="IPR020449">
    <property type="entry name" value="Tscrpt_reg_AraC-type_HTH"/>
</dbReference>
<dbReference type="SUPFAM" id="SSF46689">
    <property type="entry name" value="Homeodomain-like"/>
    <property type="match status" value="2"/>
</dbReference>
<dbReference type="GO" id="GO:0003700">
    <property type="term" value="F:DNA-binding transcription factor activity"/>
    <property type="evidence" value="ECO:0007669"/>
    <property type="project" value="InterPro"/>
</dbReference>
<dbReference type="InterPro" id="IPR009057">
    <property type="entry name" value="Homeodomain-like_sf"/>
</dbReference>
<dbReference type="EMBL" id="BDQX01000019">
    <property type="protein sequence ID" value="GBG05739.1"/>
    <property type="molecule type" value="Genomic_DNA"/>
</dbReference>
<protein>
    <submittedName>
        <fullName evidence="7">DNA-binding response regulator</fullName>
    </submittedName>
</protein>
<dbReference type="Proteomes" id="UP000245202">
    <property type="component" value="Unassembled WGS sequence"/>
</dbReference>
<dbReference type="InterPro" id="IPR018062">
    <property type="entry name" value="HTH_AraC-typ_CS"/>
</dbReference>
<feature type="domain" description="HTH araC/xylS-type" evidence="5">
    <location>
        <begin position="451"/>
        <end position="549"/>
    </location>
</feature>
<gene>
    <name evidence="7" type="ORF">PAT3040_00224</name>
</gene>
<feature type="modified residue" description="4-aspartylphosphate" evidence="4">
    <location>
        <position position="59"/>
    </location>
</feature>
<dbReference type="Pfam" id="PF00072">
    <property type="entry name" value="Response_reg"/>
    <property type="match status" value="1"/>
</dbReference>
<dbReference type="SMART" id="SM00342">
    <property type="entry name" value="HTH_ARAC"/>
    <property type="match status" value="1"/>
</dbReference>
<evidence type="ECO:0000313" key="8">
    <source>
        <dbReference type="Proteomes" id="UP000245202"/>
    </source>
</evidence>
<evidence type="ECO:0000256" key="3">
    <source>
        <dbReference type="ARBA" id="ARBA00023163"/>
    </source>
</evidence>
<evidence type="ECO:0000256" key="4">
    <source>
        <dbReference type="PROSITE-ProRule" id="PRU00169"/>
    </source>
</evidence>
<dbReference type="InterPro" id="IPR018060">
    <property type="entry name" value="HTH_AraC"/>
</dbReference>
<keyword evidence="4" id="KW-0597">Phosphoprotein</keyword>
<dbReference type="SMART" id="SM00448">
    <property type="entry name" value="REC"/>
    <property type="match status" value="1"/>
</dbReference>
<dbReference type="RefSeq" id="WP_108991195.1">
    <property type="nucleotide sequence ID" value="NZ_BDQX01000019.1"/>
</dbReference>
<dbReference type="PROSITE" id="PS50110">
    <property type="entry name" value="RESPONSE_REGULATORY"/>
    <property type="match status" value="1"/>
</dbReference>
<keyword evidence="3" id="KW-0804">Transcription</keyword>
<dbReference type="PANTHER" id="PTHR43280:SF2">
    <property type="entry name" value="HTH-TYPE TRANSCRIPTIONAL REGULATOR EXSA"/>
    <property type="match status" value="1"/>
</dbReference>
<evidence type="ECO:0000256" key="1">
    <source>
        <dbReference type="ARBA" id="ARBA00023015"/>
    </source>
</evidence>
<evidence type="ECO:0000313" key="7">
    <source>
        <dbReference type="EMBL" id="GBG05739.1"/>
    </source>
</evidence>
<evidence type="ECO:0000256" key="2">
    <source>
        <dbReference type="ARBA" id="ARBA00023125"/>
    </source>
</evidence>
<dbReference type="PROSITE" id="PS00041">
    <property type="entry name" value="HTH_ARAC_FAMILY_1"/>
    <property type="match status" value="1"/>
</dbReference>
<dbReference type="PROSITE" id="PS01124">
    <property type="entry name" value="HTH_ARAC_FAMILY_2"/>
    <property type="match status" value="1"/>
</dbReference>
<dbReference type="InterPro" id="IPR001789">
    <property type="entry name" value="Sig_transdc_resp-reg_receiver"/>
</dbReference>
<dbReference type="Pfam" id="PF12833">
    <property type="entry name" value="HTH_18"/>
    <property type="match status" value="1"/>
</dbReference>
<proteinExistence type="predicted"/>
<accession>A0A2R5EJD9</accession>
<dbReference type="Gene3D" id="1.10.10.60">
    <property type="entry name" value="Homeodomain-like"/>
    <property type="match status" value="2"/>
</dbReference>